<keyword evidence="1" id="KW-0489">Methyltransferase</keyword>
<reference evidence="1" key="1">
    <citation type="submission" date="2020-05" db="EMBL/GenBank/DDBJ databases">
        <title>Phylogenomic resolution of chytrid fungi.</title>
        <authorList>
            <person name="Stajich J.E."/>
            <person name="Amses K."/>
            <person name="Simmons R."/>
            <person name="Seto K."/>
            <person name="Myers J."/>
            <person name="Bonds A."/>
            <person name="Quandt C.A."/>
            <person name="Barry K."/>
            <person name="Liu P."/>
            <person name="Grigoriev I."/>
            <person name="Longcore J.E."/>
            <person name="James T.Y."/>
        </authorList>
    </citation>
    <scope>NUCLEOTIDE SEQUENCE</scope>
    <source>
        <strain evidence="1">JEL0476</strain>
    </source>
</reference>
<dbReference type="PANTHER" id="PTHR14614:SF109">
    <property type="entry name" value="RIBOSOMAL LYSINE N-METHYLTRANSFERASE 5"/>
    <property type="match status" value="1"/>
</dbReference>
<keyword evidence="1" id="KW-0808">Transferase</keyword>
<organism evidence="1 2">
    <name type="scientific">Clydaea vesicula</name>
    <dbReference type="NCBI Taxonomy" id="447962"/>
    <lineage>
        <taxon>Eukaryota</taxon>
        <taxon>Fungi</taxon>
        <taxon>Fungi incertae sedis</taxon>
        <taxon>Chytridiomycota</taxon>
        <taxon>Chytridiomycota incertae sedis</taxon>
        <taxon>Chytridiomycetes</taxon>
        <taxon>Lobulomycetales</taxon>
        <taxon>Lobulomycetaceae</taxon>
        <taxon>Clydaea</taxon>
    </lineage>
</organism>
<dbReference type="EMBL" id="JADGJW010000204">
    <property type="protein sequence ID" value="KAJ3221873.1"/>
    <property type="molecule type" value="Genomic_DNA"/>
</dbReference>
<evidence type="ECO:0000313" key="2">
    <source>
        <dbReference type="Proteomes" id="UP001211065"/>
    </source>
</evidence>
<dbReference type="GO" id="GO:0032991">
    <property type="term" value="C:protein-containing complex"/>
    <property type="evidence" value="ECO:0007669"/>
    <property type="project" value="TreeGrafter"/>
</dbReference>
<name>A0AAD5U266_9FUNG</name>
<dbReference type="SUPFAM" id="SSF53335">
    <property type="entry name" value="S-adenosyl-L-methionine-dependent methyltransferases"/>
    <property type="match status" value="1"/>
</dbReference>
<dbReference type="GO" id="GO:0032259">
    <property type="term" value="P:methylation"/>
    <property type="evidence" value="ECO:0007669"/>
    <property type="project" value="UniProtKB-KW"/>
</dbReference>
<dbReference type="AlphaFoldDB" id="A0AAD5U266"/>
<dbReference type="PANTHER" id="PTHR14614">
    <property type="entry name" value="HEPATOCELLULAR CARCINOMA-ASSOCIATED ANTIGEN"/>
    <property type="match status" value="1"/>
</dbReference>
<proteinExistence type="predicted"/>
<evidence type="ECO:0000313" key="1">
    <source>
        <dbReference type="EMBL" id="KAJ3221873.1"/>
    </source>
</evidence>
<dbReference type="GO" id="GO:0008168">
    <property type="term" value="F:methyltransferase activity"/>
    <property type="evidence" value="ECO:0007669"/>
    <property type="project" value="UniProtKB-KW"/>
</dbReference>
<gene>
    <name evidence="1" type="primary">METTL21D</name>
    <name evidence="1" type="ORF">HK099_003019</name>
</gene>
<dbReference type="Proteomes" id="UP001211065">
    <property type="component" value="Unassembled WGS sequence"/>
</dbReference>
<protein>
    <submittedName>
        <fullName evidence="1">Methyltransferase-like protein 21D</fullName>
    </submittedName>
</protein>
<sequence>MSYIYHFNDGSQLDIIQDLNGNSGIGSTVWDSSLILCKFFEKNPSLLLKKNVVYELGSGTGISGLVLGMIMENLKRSQTKKVQITLTDKEVALSLIKLNLNNLLTKYNSNLKSVDFNVTKLDWLEKGVGYDVADLIILTDCVHWENLFDPLIETLSNLSQKSVTEIYLVYEQRNFDCEAKFFIKLSNKFKFSLVNNSELDPVFRAEDIFVFKIEKKI</sequence>
<dbReference type="InterPro" id="IPR019410">
    <property type="entry name" value="Methyltransf_16"/>
</dbReference>
<dbReference type="InterPro" id="IPR029063">
    <property type="entry name" value="SAM-dependent_MTases_sf"/>
</dbReference>
<keyword evidence="2" id="KW-1185">Reference proteome</keyword>
<dbReference type="GO" id="GO:0005829">
    <property type="term" value="C:cytosol"/>
    <property type="evidence" value="ECO:0007669"/>
    <property type="project" value="TreeGrafter"/>
</dbReference>
<dbReference type="Gene3D" id="3.40.50.150">
    <property type="entry name" value="Vaccinia Virus protein VP39"/>
    <property type="match status" value="1"/>
</dbReference>
<comment type="caution">
    <text evidence="1">The sequence shown here is derived from an EMBL/GenBank/DDBJ whole genome shotgun (WGS) entry which is preliminary data.</text>
</comment>
<accession>A0AAD5U266</accession>
<dbReference type="Pfam" id="PF10294">
    <property type="entry name" value="Methyltransf_16"/>
    <property type="match status" value="1"/>
</dbReference>